<dbReference type="Proteomes" id="UP000815325">
    <property type="component" value="Unassembled WGS sequence"/>
</dbReference>
<reference evidence="2" key="1">
    <citation type="submission" date="2017-08" db="EMBL/GenBank/DDBJ databases">
        <authorList>
            <person name="Polle J.E."/>
            <person name="Barry K."/>
            <person name="Cushman J."/>
            <person name="Schmutz J."/>
            <person name="Tran D."/>
            <person name="Hathwaick L.T."/>
            <person name="Yim W.C."/>
            <person name="Jenkins J."/>
            <person name="Mckie-Krisberg Z.M."/>
            <person name="Prochnik S."/>
            <person name="Lindquist E."/>
            <person name="Dockter R.B."/>
            <person name="Adam C."/>
            <person name="Molina H."/>
            <person name="Bunkerborg J."/>
            <person name="Jin E."/>
            <person name="Buchheim M."/>
            <person name="Magnuson J."/>
        </authorList>
    </citation>
    <scope>NUCLEOTIDE SEQUENCE</scope>
    <source>
        <strain evidence="2">CCAP 19/18</strain>
    </source>
</reference>
<feature type="compositionally biased region" description="Polar residues" evidence="1">
    <location>
        <begin position="433"/>
        <end position="442"/>
    </location>
</feature>
<feature type="region of interest" description="Disordered" evidence="1">
    <location>
        <begin position="638"/>
        <end position="733"/>
    </location>
</feature>
<feature type="compositionally biased region" description="Low complexity" evidence="1">
    <location>
        <begin position="707"/>
        <end position="717"/>
    </location>
</feature>
<feature type="compositionally biased region" description="Gly residues" evidence="1">
    <location>
        <begin position="691"/>
        <end position="706"/>
    </location>
</feature>
<feature type="compositionally biased region" description="Basic and acidic residues" evidence="1">
    <location>
        <begin position="724"/>
        <end position="733"/>
    </location>
</feature>
<feature type="region of interest" description="Disordered" evidence="1">
    <location>
        <begin position="55"/>
        <end position="115"/>
    </location>
</feature>
<gene>
    <name evidence="2" type="ORF">DUNSADRAFT_672</name>
</gene>
<comment type="caution">
    <text evidence="2">The sequence shown here is derived from an EMBL/GenBank/DDBJ whole genome shotgun (WGS) entry which is preliminary data.</text>
</comment>
<feature type="compositionally biased region" description="Basic residues" evidence="1">
    <location>
        <begin position="74"/>
        <end position="83"/>
    </location>
</feature>
<keyword evidence="3" id="KW-1185">Reference proteome</keyword>
<name>A0ABQ7GY20_DUNSA</name>
<sequence length="733" mass="77817">MKAVSAHHVVASPALVGANGTKMGQSFLCRLPTNKLMRPAGVLRGSLLVAAAKSSTPAPPEAAAVADGEDQPKPKRKYTRRKSVAPGAEESGTPPPADPPKRKGRTKSKTPSMLSLPDGHLPWVVVGKEKKFKEILEQRVEATPLATDDLTGEFLPKPEMEVLIPTCKVTSKSPSGRKTSRTIKYMDGGLVFLRCVLTNDLIDFIQELPYFRSWRDEVTWAYPDQGTLVLPQPASKEAMDSLNQWMYGEVAPEDLPQVDEEAAKMDPGAPTELNEQGNAIIQRDFAGSYTNPSAWFDGSGGQGEAVTSAPKRGQGRTPAAATQSAEPAGAPPSSQTRRDRASSTSAPPHFPPPPQQQQQLQQEPGPEAPAWDNPGALDEEQSLQLADRYFGSQKKMEAQGAVGSKGGILGGRRDARQRFSARDAPPYPDISDESSLLDTSYMNDGDDPLFGGDYGLDDGVDQLTGFDDLDDDFGMMSSVPPPRGNDRWAGGPSAPRGSRSSPPQQQEEDWGFDRLGGGKFRVDYDDGGLGQPAMARDRRPSWGAGRGGQQGRAGPTPSFRADNGQRGAPLAPRGRGSSSSSSSGYIDDELGLGPGQGGYLQQPGRKGGGGGIDDEMYGDLDFDIMDFDDDLDAIDMSDEDLMGLASPPDDFSSGGLGGAPMWGGAPQQQQGIRGDRSGGYQSYDAPSSGRGPSGGRGGQSRGGYGGRNSSSGRFSNRGRGRGYTGRERSGYGQ</sequence>
<evidence type="ECO:0000256" key="1">
    <source>
        <dbReference type="SAM" id="MobiDB-lite"/>
    </source>
</evidence>
<evidence type="ECO:0000313" key="3">
    <source>
        <dbReference type="Proteomes" id="UP000815325"/>
    </source>
</evidence>
<feature type="compositionally biased region" description="Low complexity" evidence="1">
    <location>
        <begin position="489"/>
        <end position="505"/>
    </location>
</feature>
<feature type="compositionally biased region" description="Low complexity" evidence="1">
    <location>
        <begin position="356"/>
        <end position="369"/>
    </location>
</feature>
<proteinExistence type="predicted"/>
<evidence type="ECO:0000313" key="2">
    <source>
        <dbReference type="EMBL" id="KAF5839499.1"/>
    </source>
</evidence>
<feature type="region of interest" description="Disordered" evidence="1">
    <location>
        <begin position="292"/>
        <end position="618"/>
    </location>
</feature>
<feature type="compositionally biased region" description="Low complexity" evidence="1">
    <location>
        <begin position="573"/>
        <end position="584"/>
    </location>
</feature>
<dbReference type="EMBL" id="MU069542">
    <property type="protein sequence ID" value="KAF5839499.1"/>
    <property type="molecule type" value="Genomic_DNA"/>
</dbReference>
<protein>
    <submittedName>
        <fullName evidence="2">Uncharacterized protein</fullName>
    </submittedName>
</protein>
<feature type="compositionally biased region" description="Basic and acidic residues" evidence="1">
    <location>
        <begin position="411"/>
        <end position="421"/>
    </location>
</feature>
<organism evidence="2 3">
    <name type="scientific">Dunaliella salina</name>
    <name type="common">Green alga</name>
    <name type="synonym">Protococcus salinus</name>
    <dbReference type="NCBI Taxonomy" id="3046"/>
    <lineage>
        <taxon>Eukaryota</taxon>
        <taxon>Viridiplantae</taxon>
        <taxon>Chlorophyta</taxon>
        <taxon>core chlorophytes</taxon>
        <taxon>Chlorophyceae</taxon>
        <taxon>CS clade</taxon>
        <taxon>Chlamydomonadales</taxon>
        <taxon>Dunaliellaceae</taxon>
        <taxon>Dunaliella</taxon>
    </lineage>
</organism>
<accession>A0ABQ7GY20</accession>